<feature type="compositionally biased region" description="Basic residues" evidence="1">
    <location>
        <begin position="83"/>
        <end position="97"/>
    </location>
</feature>
<organism evidence="2 3">
    <name type="scientific">Lactuca sativa</name>
    <name type="common">Garden lettuce</name>
    <dbReference type="NCBI Taxonomy" id="4236"/>
    <lineage>
        <taxon>Eukaryota</taxon>
        <taxon>Viridiplantae</taxon>
        <taxon>Streptophyta</taxon>
        <taxon>Embryophyta</taxon>
        <taxon>Tracheophyta</taxon>
        <taxon>Spermatophyta</taxon>
        <taxon>Magnoliopsida</taxon>
        <taxon>eudicotyledons</taxon>
        <taxon>Gunneridae</taxon>
        <taxon>Pentapetalae</taxon>
        <taxon>asterids</taxon>
        <taxon>campanulids</taxon>
        <taxon>Asterales</taxon>
        <taxon>Asteraceae</taxon>
        <taxon>Cichorioideae</taxon>
        <taxon>Cichorieae</taxon>
        <taxon>Lactucinae</taxon>
        <taxon>Lactuca</taxon>
    </lineage>
</organism>
<dbReference type="InterPro" id="IPR004917">
    <property type="entry name" value="Caulimo_AT"/>
</dbReference>
<evidence type="ECO:0000313" key="2">
    <source>
        <dbReference type="EMBL" id="KAJ0204931.1"/>
    </source>
</evidence>
<dbReference type="Pfam" id="PF03233">
    <property type="entry name" value="Cauli_AT"/>
    <property type="match status" value="1"/>
</dbReference>
<name>A0A9R1VEJ1_LACSA</name>
<dbReference type="Proteomes" id="UP000235145">
    <property type="component" value="Unassembled WGS sequence"/>
</dbReference>
<keyword evidence="3" id="KW-1185">Reference proteome</keyword>
<dbReference type="AlphaFoldDB" id="A0A9R1VEJ1"/>
<sequence>MSMIDLPHIYKKGKALRLKNLDDPTQKKEYAFSSSGKIGVQTLANICRGSIRQQLANLDLRIIIDYSLVEWKELEEEEPTGKRMGRSKSWKKKRFFA</sequence>
<evidence type="ECO:0000256" key="1">
    <source>
        <dbReference type="SAM" id="MobiDB-lite"/>
    </source>
</evidence>
<evidence type="ECO:0000313" key="3">
    <source>
        <dbReference type="Proteomes" id="UP000235145"/>
    </source>
</evidence>
<reference evidence="2 3" key="1">
    <citation type="journal article" date="2017" name="Nat. Commun.">
        <title>Genome assembly with in vitro proximity ligation data and whole-genome triplication in lettuce.</title>
        <authorList>
            <person name="Reyes-Chin-Wo S."/>
            <person name="Wang Z."/>
            <person name="Yang X."/>
            <person name="Kozik A."/>
            <person name="Arikit S."/>
            <person name="Song C."/>
            <person name="Xia L."/>
            <person name="Froenicke L."/>
            <person name="Lavelle D.O."/>
            <person name="Truco M.J."/>
            <person name="Xia R."/>
            <person name="Zhu S."/>
            <person name="Xu C."/>
            <person name="Xu H."/>
            <person name="Xu X."/>
            <person name="Cox K."/>
            <person name="Korf I."/>
            <person name="Meyers B.C."/>
            <person name="Michelmore R.W."/>
        </authorList>
    </citation>
    <scope>NUCLEOTIDE SEQUENCE [LARGE SCALE GENOMIC DNA]</scope>
    <source>
        <strain evidence="3">cv. Salinas</strain>
        <tissue evidence="2">Seedlings</tissue>
    </source>
</reference>
<feature type="region of interest" description="Disordered" evidence="1">
    <location>
        <begin position="77"/>
        <end position="97"/>
    </location>
</feature>
<dbReference type="EMBL" id="NBSK02000005">
    <property type="protein sequence ID" value="KAJ0204931.1"/>
    <property type="molecule type" value="Genomic_DNA"/>
</dbReference>
<proteinExistence type="predicted"/>
<protein>
    <submittedName>
        <fullName evidence="2">Uncharacterized protein</fullName>
    </submittedName>
</protein>
<gene>
    <name evidence="2" type="ORF">LSAT_V11C500281250</name>
</gene>
<comment type="caution">
    <text evidence="2">The sequence shown here is derived from an EMBL/GenBank/DDBJ whole genome shotgun (WGS) entry which is preliminary data.</text>
</comment>
<accession>A0A9R1VEJ1</accession>